<feature type="transmembrane region" description="Helical" evidence="1">
    <location>
        <begin position="12"/>
        <end position="34"/>
    </location>
</feature>
<keyword evidence="1" id="KW-1133">Transmembrane helix</keyword>
<keyword evidence="1" id="KW-0472">Membrane</keyword>
<dbReference type="Proteomes" id="UP001249851">
    <property type="component" value="Unassembled WGS sequence"/>
</dbReference>
<accession>A0AAD9QN92</accession>
<reference evidence="2" key="1">
    <citation type="journal article" date="2023" name="G3 (Bethesda)">
        <title>Whole genome assembly and annotation of the endangered Caribbean coral Acropora cervicornis.</title>
        <authorList>
            <person name="Selwyn J.D."/>
            <person name="Vollmer S.V."/>
        </authorList>
    </citation>
    <scope>NUCLEOTIDE SEQUENCE</scope>
    <source>
        <strain evidence="2">K2</strain>
    </source>
</reference>
<evidence type="ECO:0000256" key="1">
    <source>
        <dbReference type="SAM" id="Phobius"/>
    </source>
</evidence>
<sequence>MIVQYSCEDLGFQQLVCWKTTLSILGVLILANGINRDALKILRRINKLHPRRLRVLKLMKEATNV</sequence>
<reference evidence="2" key="2">
    <citation type="journal article" date="2023" name="Science">
        <title>Genomic signatures of disease resistance in endangered staghorn corals.</title>
        <authorList>
            <person name="Vollmer S.V."/>
            <person name="Selwyn J.D."/>
            <person name="Despard B.A."/>
            <person name="Roesel C.L."/>
        </authorList>
    </citation>
    <scope>NUCLEOTIDE SEQUENCE</scope>
    <source>
        <strain evidence="2">K2</strain>
    </source>
</reference>
<gene>
    <name evidence="2" type="ORF">P5673_011874</name>
</gene>
<evidence type="ECO:0000313" key="3">
    <source>
        <dbReference type="Proteomes" id="UP001249851"/>
    </source>
</evidence>
<keyword evidence="3" id="KW-1185">Reference proteome</keyword>
<keyword evidence="1" id="KW-0812">Transmembrane</keyword>
<proteinExistence type="predicted"/>
<dbReference type="EMBL" id="JARQWQ010000022">
    <property type="protein sequence ID" value="KAK2564442.1"/>
    <property type="molecule type" value="Genomic_DNA"/>
</dbReference>
<evidence type="ECO:0000313" key="2">
    <source>
        <dbReference type="EMBL" id="KAK2564442.1"/>
    </source>
</evidence>
<protein>
    <submittedName>
        <fullName evidence="2">Uncharacterized protein</fullName>
    </submittedName>
</protein>
<organism evidence="2 3">
    <name type="scientific">Acropora cervicornis</name>
    <name type="common">Staghorn coral</name>
    <dbReference type="NCBI Taxonomy" id="6130"/>
    <lineage>
        <taxon>Eukaryota</taxon>
        <taxon>Metazoa</taxon>
        <taxon>Cnidaria</taxon>
        <taxon>Anthozoa</taxon>
        <taxon>Hexacorallia</taxon>
        <taxon>Scleractinia</taxon>
        <taxon>Astrocoeniina</taxon>
        <taxon>Acroporidae</taxon>
        <taxon>Acropora</taxon>
    </lineage>
</organism>
<comment type="caution">
    <text evidence="2">The sequence shown here is derived from an EMBL/GenBank/DDBJ whole genome shotgun (WGS) entry which is preliminary data.</text>
</comment>
<name>A0AAD9QN92_ACRCE</name>
<dbReference type="AlphaFoldDB" id="A0AAD9QN92"/>